<accession>A0A6B0Y427</accession>
<gene>
    <name evidence="1" type="ORF">F4Y60_10585</name>
</gene>
<protein>
    <submittedName>
        <fullName evidence="1">Uncharacterized protein</fullName>
    </submittedName>
</protein>
<proteinExistence type="predicted"/>
<dbReference type="PROSITE" id="PS51257">
    <property type="entry name" value="PROKAR_LIPOPROTEIN"/>
    <property type="match status" value="1"/>
</dbReference>
<dbReference type="EMBL" id="VXRY01000429">
    <property type="protein sequence ID" value="MXY34509.1"/>
    <property type="molecule type" value="Genomic_DNA"/>
</dbReference>
<name>A0A6B0Y427_9RHOB</name>
<reference evidence="1" key="1">
    <citation type="submission" date="2019-09" db="EMBL/GenBank/DDBJ databases">
        <title>Characterisation of the sponge microbiome using genome-centric metagenomics.</title>
        <authorList>
            <person name="Engelberts J.P."/>
            <person name="Robbins S.J."/>
            <person name="De Goeij J.M."/>
            <person name="Aranda M."/>
            <person name="Bell S.C."/>
            <person name="Webster N.S."/>
        </authorList>
    </citation>
    <scope>NUCLEOTIDE SEQUENCE</scope>
    <source>
        <strain evidence="1">SB0664_bin_43</strain>
    </source>
</reference>
<dbReference type="AlphaFoldDB" id="A0A6B0Y427"/>
<organism evidence="1">
    <name type="scientific">Boseongicola sp. SB0664_bin_43</name>
    <dbReference type="NCBI Taxonomy" id="2604844"/>
    <lineage>
        <taxon>Bacteria</taxon>
        <taxon>Pseudomonadati</taxon>
        <taxon>Pseudomonadota</taxon>
        <taxon>Alphaproteobacteria</taxon>
        <taxon>Rhodobacterales</taxon>
        <taxon>Paracoccaceae</taxon>
        <taxon>Boseongicola</taxon>
    </lineage>
</organism>
<sequence>MQIVKFTSVAVLTLSMSGCGEGGGIRGFFGGGDPEAGLPYRASLSRAEEPRSFTVNVTANEATVDDVRESARMPATRHCLETYGGSDVNWVTDPASGDWAFARSGDSMVFSGRCTVR</sequence>
<comment type="caution">
    <text evidence="1">The sequence shown here is derived from an EMBL/GenBank/DDBJ whole genome shotgun (WGS) entry which is preliminary data.</text>
</comment>
<evidence type="ECO:0000313" key="1">
    <source>
        <dbReference type="EMBL" id="MXY34509.1"/>
    </source>
</evidence>